<keyword evidence="1" id="KW-1133">Transmembrane helix</keyword>
<keyword evidence="1" id="KW-0472">Membrane</keyword>
<evidence type="ECO:0000256" key="1">
    <source>
        <dbReference type="SAM" id="Phobius"/>
    </source>
</evidence>
<dbReference type="Proteomes" id="UP000176923">
    <property type="component" value="Unassembled WGS sequence"/>
</dbReference>
<evidence type="ECO:0000313" key="3">
    <source>
        <dbReference type="Proteomes" id="UP000176923"/>
    </source>
</evidence>
<dbReference type="AlphaFoldDB" id="A0A1F5ZM75"/>
<name>A0A1F5ZM75_9BACT</name>
<protein>
    <submittedName>
        <fullName evidence="2">Uncharacterized protein</fullName>
    </submittedName>
</protein>
<keyword evidence="1" id="KW-0812">Transmembrane</keyword>
<feature type="transmembrane region" description="Helical" evidence="1">
    <location>
        <begin position="21"/>
        <end position="42"/>
    </location>
</feature>
<dbReference type="STRING" id="1798382.A3D77_00580"/>
<evidence type="ECO:0000313" key="2">
    <source>
        <dbReference type="EMBL" id="OGG13202.1"/>
    </source>
</evidence>
<sequence length="80" mass="9201">MKRNKESLLLKKQLRKFLKKYTFSLIFILFMANIGLLIMIRLSGRAQSPPTRMPQPNLSSQCLVAPPVLNLRIDCPLCEN</sequence>
<gene>
    <name evidence="2" type="ORF">A3D77_00580</name>
</gene>
<accession>A0A1F5ZM75</accession>
<comment type="caution">
    <text evidence="2">The sequence shown here is derived from an EMBL/GenBank/DDBJ whole genome shotgun (WGS) entry which is preliminary data.</text>
</comment>
<reference evidence="2 3" key="1">
    <citation type="journal article" date="2016" name="Nat. Commun.">
        <title>Thousands of microbial genomes shed light on interconnected biogeochemical processes in an aquifer system.</title>
        <authorList>
            <person name="Anantharaman K."/>
            <person name="Brown C.T."/>
            <person name="Hug L.A."/>
            <person name="Sharon I."/>
            <person name="Castelle C.J."/>
            <person name="Probst A.J."/>
            <person name="Thomas B.C."/>
            <person name="Singh A."/>
            <person name="Wilkins M.J."/>
            <person name="Karaoz U."/>
            <person name="Brodie E.L."/>
            <person name="Williams K.H."/>
            <person name="Hubbard S.S."/>
            <person name="Banfield J.F."/>
        </authorList>
    </citation>
    <scope>NUCLEOTIDE SEQUENCE [LARGE SCALE GENOMIC DNA]</scope>
</reference>
<dbReference type="EMBL" id="MFJL01000039">
    <property type="protein sequence ID" value="OGG13202.1"/>
    <property type="molecule type" value="Genomic_DNA"/>
</dbReference>
<proteinExistence type="predicted"/>
<organism evidence="2 3">
    <name type="scientific">Candidatus Gottesmanbacteria bacterium RIFCSPHIGHO2_02_FULL_39_11</name>
    <dbReference type="NCBI Taxonomy" id="1798382"/>
    <lineage>
        <taxon>Bacteria</taxon>
        <taxon>Candidatus Gottesmaniibacteriota</taxon>
    </lineage>
</organism>